<reference evidence="2" key="1">
    <citation type="submission" date="2020-06" db="EMBL/GenBank/DDBJ databases">
        <authorList>
            <person name="Li T."/>
            <person name="Hu X."/>
            <person name="Zhang T."/>
            <person name="Song X."/>
            <person name="Zhang H."/>
            <person name="Dai N."/>
            <person name="Sheng W."/>
            <person name="Hou X."/>
            <person name="Wei L."/>
        </authorList>
    </citation>
    <scope>NUCLEOTIDE SEQUENCE</scope>
    <source>
        <strain evidence="2">KEN1</strain>
        <tissue evidence="2">Leaf</tissue>
    </source>
</reference>
<name>A0AAW2SRY3_9LAMI</name>
<evidence type="ECO:0000259" key="1">
    <source>
        <dbReference type="Pfam" id="PF17919"/>
    </source>
</evidence>
<accession>A0AAW2SRY3</accession>
<evidence type="ECO:0000313" key="2">
    <source>
        <dbReference type="EMBL" id="KAL0395245.1"/>
    </source>
</evidence>
<organism evidence="2">
    <name type="scientific">Sesamum latifolium</name>
    <dbReference type="NCBI Taxonomy" id="2727402"/>
    <lineage>
        <taxon>Eukaryota</taxon>
        <taxon>Viridiplantae</taxon>
        <taxon>Streptophyta</taxon>
        <taxon>Embryophyta</taxon>
        <taxon>Tracheophyta</taxon>
        <taxon>Spermatophyta</taxon>
        <taxon>Magnoliopsida</taxon>
        <taxon>eudicotyledons</taxon>
        <taxon>Gunneridae</taxon>
        <taxon>Pentapetalae</taxon>
        <taxon>asterids</taxon>
        <taxon>lamiids</taxon>
        <taxon>Lamiales</taxon>
        <taxon>Pedaliaceae</taxon>
        <taxon>Sesamum</taxon>
    </lineage>
</organism>
<dbReference type="InterPro" id="IPR041577">
    <property type="entry name" value="RT_RNaseH_2"/>
</dbReference>
<protein>
    <submittedName>
        <fullName evidence="2">Mitochondrial protein</fullName>
    </submittedName>
</protein>
<dbReference type="PANTHER" id="PTHR33064">
    <property type="entry name" value="POL PROTEIN"/>
    <property type="match status" value="1"/>
</dbReference>
<dbReference type="FunFam" id="3.30.70.270:FF:000020">
    <property type="entry name" value="Transposon Tf2-6 polyprotein-like Protein"/>
    <property type="match status" value="1"/>
</dbReference>
<dbReference type="Gene3D" id="3.10.20.370">
    <property type="match status" value="1"/>
</dbReference>
<dbReference type="PANTHER" id="PTHR33064:SF37">
    <property type="entry name" value="RIBONUCLEASE H"/>
    <property type="match status" value="1"/>
</dbReference>
<dbReference type="EMBL" id="JACGWN010000016">
    <property type="protein sequence ID" value="KAL0395245.1"/>
    <property type="molecule type" value="Genomic_DNA"/>
</dbReference>
<sequence>MRTWPQPKTVKELRGFLGLTGYYRKFVKSYGLISKPLTELLKKDNFKWTDEATRAFNKLKQAMISAPVLALPDFCKDFVVETDTCDTGIGAVLMQEHRPIAYLSKALSPRRGFQYMNRNS</sequence>
<reference evidence="2" key="2">
    <citation type="journal article" date="2024" name="Plant">
        <title>Genomic evolution and insights into agronomic trait innovations of Sesamum species.</title>
        <authorList>
            <person name="Miao H."/>
            <person name="Wang L."/>
            <person name="Qu L."/>
            <person name="Liu H."/>
            <person name="Sun Y."/>
            <person name="Le M."/>
            <person name="Wang Q."/>
            <person name="Wei S."/>
            <person name="Zheng Y."/>
            <person name="Lin W."/>
            <person name="Duan Y."/>
            <person name="Cao H."/>
            <person name="Xiong S."/>
            <person name="Wang X."/>
            <person name="Wei L."/>
            <person name="Li C."/>
            <person name="Ma Q."/>
            <person name="Ju M."/>
            <person name="Zhao R."/>
            <person name="Li G."/>
            <person name="Mu C."/>
            <person name="Tian Q."/>
            <person name="Mei H."/>
            <person name="Zhang T."/>
            <person name="Gao T."/>
            <person name="Zhang H."/>
        </authorList>
    </citation>
    <scope>NUCLEOTIDE SEQUENCE</scope>
    <source>
        <strain evidence="2">KEN1</strain>
    </source>
</reference>
<gene>
    <name evidence="2" type="ORF">Slati_4490700</name>
</gene>
<dbReference type="Gene3D" id="3.30.70.270">
    <property type="match status" value="1"/>
</dbReference>
<dbReference type="InterPro" id="IPR043128">
    <property type="entry name" value="Rev_trsase/Diguanyl_cyclase"/>
</dbReference>
<feature type="domain" description="Reverse transcriptase/retrotransposon-derived protein RNase H-like" evidence="1">
    <location>
        <begin position="48"/>
        <end position="110"/>
    </location>
</feature>
<dbReference type="SUPFAM" id="SSF56672">
    <property type="entry name" value="DNA/RNA polymerases"/>
    <property type="match status" value="1"/>
</dbReference>
<dbReference type="Pfam" id="PF17919">
    <property type="entry name" value="RT_RNaseH_2"/>
    <property type="match status" value="1"/>
</dbReference>
<proteinExistence type="predicted"/>
<dbReference type="InterPro" id="IPR051320">
    <property type="entry name" value="Viral_Replic_Matur_Polypro"/>
</dbReference>
<comment type="caution">
    <text evidence="2">The sequence shown here is derived from an EMBL/GenBank/DDBJ whole genome shotgun (WGS) entry which is preliminary data.</text>
</comment>
<dbReference type="AlphaFoldDB" id="A0AAW2SRY3"/>
<dbReference type="InterPro" id="IPR043502">
    <property type="entry name" value="DNA/RNA_pol_sf"/>
</dbReference>